<reference evidence="1 2" key="1">
    <citation type="submission" date="2016-10" db="EMBL/GenBank/DDBJ databases">
        <authorList>
            <person name="de Groot N.N."/>
        </authorList>
    </citation>
    <scope>NUCLEOTIDE SEQUENCE [LARGE SCALE GENOMIC DNA]</scope>
    <source>
        <strain evidence="1 2">JCM 19513</strain>
    </source>
</reference>
<proteinExistence type="predicted"/>
<evidence type="ECO:0000313" key="1">
    <source>
        <dbReference type="EMBL" id="SEL19096.1"/>
    </source>
</evidence>
<accession>A0A1H7N641</accession>
<evidence type="ECO:0000313" key="2">
    <source>
        <dbReference type="Proteomes" id="UP000185766"/>
    </source>
</evidence>
<dbReference type="Proteomes" id="UP000185766">
    <property type="component" value="Unassembled WGS sequence"/>
</dbReference>
<gene>
    <name evidence="1" type="ORF">SAMN05216214_10939</name>
</gene>
<dbReference type="EMBL" id="FOAS01000009">
    <property type="protein sequence ID" value="SEL19096.1"/>
    <property type="molecule type" value="Genomic_DNA"/>
</dbReference>
<organism evidence="1 2">
    <name type="scientific">Atopomonas hussainii</name>
    <dbReference type="NCBI Taxonomy" id="1429083"/>
    <lineage>
        <taxon>Bacteria</taxon>
        <taxon>Pseudomonadati</taxon>
        <taxon>Pseudomonadota</taxon>
        <taxon>Gammaproteobacteria</taxon>
        <taxon>Pseudomonadales</taxon>
        <taxon>Pseudomonadaceae</taxon>
        <taxon>Atopomonas</taxon>
    </lineage>
</organism>
<keyword evidence="2" id="KW-1185">Reference proteome</keyword>
<protein>
    <submittedName>
        <fullName evidence="1">Uncharacterized protein</fullName>
    </submittedName>
</protein>
<name>A0A1H7N641_9GAMM</name>
<sequence>MLLSVAWANFLIMKRESLFDYDAGFDVSVAGRVLFARYWGTMTTQGLRDFFADYHQRVQALDVAPWAEIVDFRQVSLVAPEVFSVATALYSETFCVRHCATAYLFSRHTDPRLRLLLQRLEDPQSWGTSCCNFAGDFRPALNWVNGRLSLYGEGVQQVR</sequence>
<dbReference type="AlphaFoldDB" id="A0A1H7N641"/>